<evidence type="ECO:0000256" key="4">
    <source>
        <dbReference type="ARBA" id="ARBA00023239"/>
    </source>
</evidence>
<dbReference type="PANTHER" id="PTHR39210">
    <property type="entry name" value="HEPARIN-SULFATE LYASE"/>
    <property type="match status" value="1"/>
</dbReference>
<dbReference type="InterPro" id="IPR012480">
    <property type="entry name" value="Hepar_II_III_C"/>
</dbReference>
<dbReference type="GO" id="GO:0016829">
    <property type="term" value="F:lyase activity"/>
    <property type="evidence" value="ECO:0007669"/>
    <property type="project" value="UniProtKB-KW"/>
</dbReference>
<comment type="caution">
    <text evidence="7">The sequence shown here is derived from an EMBL/GenBank/DDBJ whole genome shotgun (WGS) entry which is preliminary data.</text>
</comment>
<sequence>MHHLLRILLSMPPRVALAKLWRHGSRRLGGRLAPLLNARRDPFGTPGGRLIPRLARPLRAEVERERLEDWQAHRFDLLGSGPVVVGHGGAYSGFGPHRYPPGPGLPEDWRAAITAGLRPGCRARARAILALIDDPLYRPVDWQVDFRSGHRWSTRTWWKAIAYGHRPGIDVKLPWELARLQHLPVMALAHQGEDGLAREFRNQALDFLGSNPPGWGVNWACAMDVAIRIANLLLAWDLFRANGAAFDAAFEAELAAAAYAHGAHIRANLEGGEHRGNHYLADLCGLAFCAAYLGHGDWLDLCRAELEAEILRQFLPDGGNFEASTCYHRLSAEMGLYTAALLGGLSERAMERLARAVRFTMDVTKPSGRVVQIGDNDSGRFIALDLGRESLDHVGLLAAARGLFEIAGRRGPEGDLVAALARGRRFPAALAPLAAAPRRDAVVPEGECLRLRLIPPDASALDGLEPVAYPDFGLYLWKGPRAFISVRCGAIGQSGHGGHAHNDQLAVEVEIDGVAWVRDPGSYVYTSDLAARDRYRSALAHFVPRQGTQEPARFLSPFRLEDRARAEPLRFGADFLGRHHGFGAPVWRRVAVEDGAVIIEDWPGQGSHHIRSPEELARLWGLTLPFSPGYGLLG</sequence>
<organism evidence="7 8">
    <name type="scientific">Paramagnetospirillum marisnigri</name>
    <dbReference type="NCBI Taxonomy" id="1285242"/>
    <lineage>
        <taxon>Bacteria</taxon>
        <taxon>Pseudomonadati</taxon>
        <taxon>Pseudomonadota</taxon>
        <taxon>Alphaproteobacteria</taxon>
        <taxon>Rhodospirillales</taxon>
        <taxon>Magnetospirillaceae</taxon>
        <taxon>Paramagnetospirillum</taxon>
    </lineage>
</organism>
<feature type="domain" description="Heparinase II/III-like C-terminal" evidence="5">
    <location>
        <begin position="466"/>
        <end position="600"/>
    </location>
</feature>
<dbReference type="GO" id="GO:0042597">
    <property type="term" value="C:periplasmic space"/>
    <property type="evidence" value="ECO:0007669"/>
    <property type="project" value="UniProtKB-SubCell"/>
</dbReference>
<accession>A0A178MW72</accession>
<dbReference type="PANTHER" id="PTHR39210:SF1">
    <property type="entry name" value="HEPARIN-SULFATE LYASE"/>
    <property type="match status" value="1"/>
</dbReference>
<keyword evidence="8" id="KW-1185">Reference proteome</keyword>
<evidence type="ECO:0000256" key="2">
    <source>
        <dbReference type="ARBA" id="ARBA00022729"/>
    </source>
</evidence>
<dbReference type="SUPFAM" id="SSF48230">
    <property type="entry name" value="Chondroitin AC/alginate lyase"/>
    <property type="match status" value="1"/>
</dbReference>
<evidence type="ECO:0000313" key="8">
    <source>
        <dbReference type="Proteomes" id="UP000078428"/>
    </source>
</evidence>
<keyword evidence="3" id="KW-0574">Periplasm</keyword>
<dbReference type="Pfam" id="PF16889">
    <property type="entry name" value="Hepar_II_III_N"/>
    <property type="match status" value="1"/>
</dbReference>
<evidence type="ECO:0000259" key="5">
    <source>
        <dbReference type="Pfam" id="PF07940"/>
    </source>
</evidence>
<comment type="subcellular location">
    <subcellularLocation>
        <location evidence="1">Periplasm</location>
    </subcellularLocation>
</comment>
<feature type="domain" description="Heparin-sulfate lyase N-terminal" evidence="6">
    <location>
        <begin position="159"/>
        <end position="366"/>
    </location>
</feature>
<dbReference type="AlphaFoldDB" id="A0A178MW72"/>
<keyword evidence="4" id="KW-0456">Lyase</keyword>
<dbReference type="STRING" id="1285242.A6A04_12235"/>
<dbReference type="InterPro" id="IPR031680">
    <property type="entry name" value="Hepar_II_III_N"/>
</dbReference>
<evidence type="ECO:0000313" key="7">
    <source>
        <dbReference type="EMBL" id="OAN54686.1"/>
    </source>
</evidence>
<dbReference type="Gene3D" id="1.50.10.100">
    <property type="entry name" value="Chondroitin AC/alginate lyase"/>
    <property type="match status" value="1"/>
</dbReference>
<dbReference type="InterPro" id="IPR008929">
    <property type="entry name" value="Chondroitin_lyas"/>
</dbReference>
<dbReference type="Gene3D" id="2.70.98.70">
    <property type="match status" value="1"/>
</dbReference>
<dbReference type="RefSeq" id="WP_068489611.1">
    <property type="nucleotide sequence ID" value="NZ_LWQT01000028.1"/>
</dbReference>
<proteinExistence type="predicted"/>
<reference evidence="7 8" key="1">
    <citation type="submission" date="2016-04" db="EMBL/GenBank/DDBJ databases">
        <title>Draft genome sequence of freshwater magnetotactic bacteria Magnetospirillum marisnigri SP-1 and Magnetospirillum moscoviense BB-1.</title>
        <authorList>
            <person name="Koziaeva V."/>
            <person name="Dziuba M.V."/>
            <person name="Ivanov T.M."/>
            <person name="Kuznetsov B."/>
            <person name="Grouzdev D.S."/>
        </authorList>
    </citation>
    <scope>NUCLEOTIDE SEQUENCE [LARGE SCALE GENOMIC DNA]</scope>
    <source>
        <strain evidence="7 8">SP-1</strain>
    </source>
</reference>
<name>A0A178MW72_9PROT</name>
<dbReference type="Pfam" id="PF07940">
    <property type="entry name" value="Hepar_II_III_C"/>
    <property type="match status" value="1"/>
</dbReference>
<evidence type="ECO:0000259" key="6">
    <source>
        <dbReference type="Pfam" id="PF16889"/>
    </source>
</evidence>
<dbReference type="OrthoDB" id="9763014at2"/>
<dbReference type="Proteomes" id="UP000078428">
    <property type="component" value="Unassembled WGS sequence"/>
</dbReference>
<evidence type="ECO:0000256" key="1">
    <source>
        <dbReference type="ARBA" id="ARBA00004418"/>
    </source>
</evidence>
<gene>
    <name evidence="7" type="ORF">A6A04_12235</name>
</gene>
<dbReference type="EMBL" id="LWQT01000028">
    <property type="protein sequence ID" value="OAN54686.1"/>
    <property type="molecule type" value="Genomic_DNA"/>
</dbReference>
<evidence type="ECO:0000256" key="3">
    <source>
        <dbReference type="ARBA" id="ARBA00022764"/>
    </source>
</evidence>
<keyword evidence="2" id="KW-0732">Signal</keyword>
<protein>
    <submittedName>
        <fullName evidence="7">Uncharacterized protein</fullName>
    </submittedName>
</protein>